<dbReference type="GO" id="GO:0004553">
    <property type="term" value="F:hydrolase activity, hydrolyzing O-glycosyl compounds"/>
    <property type="evidence" value="ECO:0007669"/>
    <property type="project" value="InterPro"/>
</dbReference>
<gene>
    <name evidence="4" type="primary">GH106-1</name>
</gene>
<protein>
    <submittedName>
        <fullName evidence="4">Steroidal saponin alpha-1,2-L-rhamnosidase</fullName>
    </submittedName>
</protein>
<dbReference type="SUPFAM" id="SSF49785">
    <property type="entry name" value="Galactose-binding domain-like"/>
    <property type="match status" value="1"/>
</dbReference>
<dbReference type="EMBL" id="LC754529">
    <property type="protein sequence ID" value="BDX39834.1"/>
    <property type="molecule type" value="Genomic_DNA"/>
</dbReference>
<dbReference type="PANTHER" id="PTHR36848">
    <property type="entry name" value="DNA-BINDING PROTEIN (PUTATIVE SECRETED PROTEIN)-RELATED"/>
    <property type="match status" value="1"/>
</dbReference>
<dbReference type="GO" id="GO:0005975">
    <property type="term" value="P:carbohydrate metabolic process"/>
    <property type="evidence" value="ECO:0007669"/>
    <property type="project" value="InterPro"/>
</dbReference>
<evidence type="ECO:0000313" key="4">
    <source>
        <dbReference type="EMBL" id="BDX39834.1"/>
    </source>
</evidence>
<dbReference type="CDD" id="cd03143">
    <property type="entry name" value="A4_beta-galactosidase_middle_domain"/>
    <property type="match status" value="1"/>
</dbReference>
<name>A0AA48HPU3_9SPHN</name>
<dbReference type="Pfam" id="PF17132">
    <property type="entry name" value="Glyco_hydro_106"/>
    <property type="match status" value="2"/>
</dbReference>
<feature type="signal peptide" evidence="2">
    <location>
        <begin position="1"/>
        <end position="27"/>
    </location>
</feature>
<dbReference type="Pfam" id="PF02837">
    <property type="entry name" value="Glyco_hydro_2_N"/>
    <property type="match status" value="1"/>
</dbReference>
<dbReference type="InterPro" id="IPR053161">
    <property type="entry name" value="Ulvan_degrading_GH"/>
</dbReference>
<feature type="domain" description="Glycosyl hydrolases family 2 sugar binding" evidence="3">
    <location>
        <begin position="845"/>
        <end position="933"/>
    </location>
</feature>
<comment type="similarity">
    <text evidence="1">Belongs to the glycosyl hydrolase 2 family.</text>
</comment>
<reference evidence="4" key="1">
    <citation type="submission" date="2023-02" db="EMBL/GenBank/DDBJ databases">
        <title>Tomato root-associated Sphingobium harbors genes for catabolizing toxic steroidal glycoalkaloids.</title>
        <authorList>
            <person name="Nakayasu M."/>
            <person name="Kanai K."/>
            <person name="Takamatsu K."/>
            <person name="Masuda S."/>
            <person name="Yamazaki S."/>
            <person name="Aoki Y."/>
            <person name="Shibata A."/>
            <person name="Suda W."/>
            <person name="Shirasu K."/>
            <person name="Yazaki K."/>
            <person name="Sugiyama A."/>
        </authorList>
    </citation>
    <scope>NUCLEOTIDE SEQUENCE</scope>
    <source>
        <strain evidence="4">RC1</strain>
    </source>
</reference>
<proteinExistence type="inferred from homology"/>
<accession>A0AA48HPU3</accession>
<dbReference type="NCBIfam" id="NF045579">
    <property type="entry name" value="rhamnoside_JR"/>
    <property type="match status" value="1"/>
</dbReference>
<evidence type="ECO:0000256" key="2">
    <source>
        <dbReference type="SAM" id="SignalP"/>
    </source>
</evidence>
<dbReference type="PANTHER" id="PTHR36848:SF2">
    <property type="entry name" value="SECRETED PROTEIN"/>
    <property type="match status" value="1"/>
</dbReference>
<evidence type="ECO:0000256" key="1">
    <source>
        <dbReference type="ARBA" id="ARBA00007401"/>
    </source>
</evidence>
<feature type="chain" id="PRO_5041337930" evidence="2">
    <location>
        <begin position="28"/>
        <end position="956"/>
    </location>
</feature>
<organism evidence="4">
    <name type="scientific">Sphingobium sp. RC1</name>
    <dbReference type="NCBI Taxonomy" id="3028879"/>
    <lineage>
        <taxon>Bacteria</taxon>
        <taxon>Pseudomonadati</taxon>
        <taxon>Pseudomonadota</taxon>
        <taxon>Alphaproteobacteria</taxon>
        <taxon>Sphingomonadales</taxon>
        <taxon>Sphingomonadaceae</taxon>
        <taxon>Sphingobium</taxon>
    </lineage>
</organism>
<dbReference type="AlphaFoldDB" id="A0AA48HPU3"/>
<sequence length="956" mass="104011">MTAKRLMKNCLLAATAMFALVEAPAFAGPLDDHFQSPPVDARPRLRWWWPGDAVTDQELQRELKLMADTGFAGAEIQSFTPNFVTLTPDEKARVDQYAEPSFFAHVRAAAEAAKALGLTLDYTLGSSWPSGGGFAITPELAFTELSMASTQVKGGEAGPIKLNIPKRTRRLGALNMFDARVKDPKVADWGKRMEGRARTVAVVAVKGQAPELQPSAPGAMGLTLTPWRDVVTAGTLDPSSSVVLTSKLRDDGTLDWTPPPGDWQIFVFRQYASDVGVLGAAGQGPQLILDHMNPQAFAAHVARVGDPLGNDPVGIRSTFVDSLELMQDIQWGPELLQQFRKRRGYDLTPYLPFVVQPGWMQAWSEHWSPPYFDTANSDVAERVRADYRRTVSDMMIEGFIQPFVAWNHAHGLKAKFQAHGGAFDTIRGYGIVDIPETEDLPGSGDPLFMRMARSGAHLYGRPIVSAESLAWKDRPYDVTPDEMRRRVDAFMAGGVNSMILHGYNYRFHADDWPGWHAFQPSPFAGGFSNMLNETNPIWPAMKPLAGYIGRLQAVMQAGEAVVPVAYFYGRYGYYVGIEDDGAGKQAAEKAFLAGGYDFDRINPDSIAHARVEGKQLVSQGDQRYPVLVLPPIDGIQAETAEAIARFAKAGLPVFFTDRAPSRDEGLAQARQRDARVKKAVAAALKSGAKIVPAAGVTDALRAAAIPANLRFSGDTADLYFVQRKIEGRTATFMYNRGEVARQVTLTLPDAGGVTRWNAMDGTVAPVSARVAGQATDVPLSLAAGESALLMLDPKTQAVTVPASATMASMTLPMDGWRLQATGHVQRKPYSQDFASISLKDWQQLPELARFAGTGTYRRTINVDAGWLTKGTSVMLDLGEVHDVATVTVNGQSLPTLFSAPFRVDVTKLVRAGKNDISVAIANVPQNAMIDPKDTIYKKLKPVPAGWVGPAKLEAQR</sequence>
<evidence type="ECO:0000259" key="3">
    <source>
        <dbReference type="Pfam" id="PF02837"/>
    </source>
</evidence>
<keyword evidence="2" id="KW-0732">Signal</keyword>
<dbReference type="InterPro" id="IPR008979">
    <property type="entry name" value="Galactose-bd-like_sf"/>
</dbReference>
<dbReference type="InterPro" id="IPR006104">
    <property type="entry name" value="Glyco_hydro_2_N"/>
</dbReference>
<dbReference type="Gene3D" id="2.60.120.260">
    <property type="entry name" value="Galactose-binding domain-like"/>
    <property type="match status" value="1"/>
</dbReference>